<dbReference type="RefSeq" id="XP_009792087.1">
    <property type="nucleotide sequence ID" value="XM_009793785.1"/>
</dbReference>
<proteinExistence type="predicted"/>
<accession>A0A1U7XR37</accession>
<evidence type="ECO:0000313" key="3">
    <source>
        <dbReference type="RefSeq" id="XP_009792086.1"/>
    </source>
</evidence>
<dbReference type="AlphaFoldDB" id="A0A1U7XR37"/>
<dbReference type="PROSITE" id="PS50181">
    <property type="entry name" value="FBOX"/>
    <property type="match status" value="1"/>
</dbReference>
<dbReference type="Pfam" id="PF00646">
    <property type="entry name" value="F-box"/>
    <property type="match status" value="1"/>
</dbReference>
<dbReference type="RefSeq" id="XP_009792086.1">
    <property type="nucleotide sequence ID" value="XM_009793784.1"/>
</dbReference>
<dbReference type="InterPro" id="IPR036047">
    <property type="entry name" value="F-box-like_dom_sf"/>
</dbReference>
<feature type="domain" description="F-box" evidence="1">
    <location>
        <begin position="3"/>
        <end position="48"/>
    </location>
</feature>
<gene>
    <name evidence="3 4" type="primary">LOC104239209</name>
</gene>
<protein>
    <submittedName>
        <fullName evidence="3 4">Uncharacterized protein LOC104239209 isoform X1</fullName>
    </submittedName>
</protein>
<evidence type="ECO:0000259" key="1">
    <source>
        <dbReference type="PROSITE" id="PS50181"/>
    </source>
</evidence>
<dbReference type="Proteomes" id="UP000189701">
    <property type="component" value="Unplaced"/>
</dbReference>
<sequence length="111" mass="13094">MADGIIKVLPEDVMMFILIRLNVKSLIRLKCVFKTLYTLLQSSMFINFHLKRTTTAKDEFILLKRSFQERPNKFKDLCHLEAESRGIWSTDSHTFRSRCCREERLLGHGQC</sequence>
<evidence type="ECO:0000313" key="4">
    <source>
        <dbReference type="RefSeq" id="XP_009792087.1"/>
    </source>
</evidence>
<reference evidence="3 4" key="2">
    <citation type="submission" date="2025-04" db="UniProtKB">
        <authorList>
            <consortium name="RefSeq"/>
        </authorList>
    </citation>
    <scope>IDENTIFICATION</scope>
    <source>
        <tissue evidence="3 4">Leaf</tissue>
    </source>
</reference>
<evidence type="ECO:0000313" key="2">
    <source>
        <dbReference type="Proteomes" id="UP000189701"/>
    </source>
</evidence>
<dbReference type="SUPFAM" id="SSF81383">
    <property type="entry name" value="F-box domain"/>
    <property type="match status" value="1"/>
</dbReference>
<name>A0A1U7XR37_NICSY</name>
<reference evidence="2" key="1">
    <citation type="journal article" date="2013" name="Genome Biol.">
        <title>Reference genomes and transcriptomes of Nicotiana sylvestris and Nicotiana tomentosiformis.</title>
        <authorList>
            <person name="Sierro N."/>
            <person name="Battey J.N."/>
            <person name="Ouadi S."/>
            <person name="Bovet L."/>
            <person name="Goepfert S."/>
            <person name="Bakaher N."/>
            <person name="Peitsch M.C."/>
            <person name="Ivanov N.V."/>
        </authorList>
    </citation>
    <scope>NUCLEOTIDE SEQUENCE [LARGE SCALE GENOMIC DNA]</scope>
</reference>
<organism evidence="2 3">
    <name type="scientific">Nicotiana sylvestris</name>
    <name type="common">Wood tobacco</name>
    <name type="synonym">South American tobacco</name>
    <dbReference type="NCBI Taxonomy" id="4096"/>
    <lineage>
        <taxon>Eukaryota</taxon>
        <taxon>Viridiplantae</taxon>
        <taxon>Streptophyta</taxon>
        <taxon>Embryophyta</taxon>
        <taxon>Tracheophyta</taxon>
        <taxon>Spermatophyta</taxon>
        <taxon>Magnoliopsida</taxon>
        <taxon>eudicotyledons</taxon>
        <taxon>Gunneridae</taxon>
        <taxon>Pentapetalae</taxon>
        <taxon>asterids</taxon>
        <taxon>lamiids</taxon>
        <taxon>Solanales</taxon>
        <taxon>Solanaceae</taxon>
        <taxon>Nicotianoideae</taxon>
        <taxon>Nicotianeae</taxon>
        <taxon>Nicotiana</taxon>
    </lineage>
</organism>
<dbReference type="InterPro" id="IPR001810">
    <property type="entry name" value="F-box_dom"/>
</dbReference>
<keyword evidence="2" id="KW-1185">Reference proteome</keyword>